<dbReference type="Gene3D" id="3.40.50.1240">
    <property type="entry name" value="Phosphoglycerate mutase-like"/>
    <property type="match status" value="1"/>
</dbReference>
<keyword evidence="7" id="KW-0378">Hydrolase</keyword>
<dbReference type="InterPro" id="IPR013763">
    <property type="entry name" value="Cyclin-like_dom"/>
</dbReference>
<keyword evidence="10" id="KW-0539">Nucleus</keyword>
<dbReference type="GO" id="GO:0045820">
    <property type="term" value="P:negative regulation of glycolytic process"/>
    <property type="evidence" value="ECO:0007669"/>
    <property type="project" value="TreeGrafter"/>
</dbReference>
<dbReference type="InterPro" id="IPR004367">
    <property type="entry name" value="Cyclin_C-dom"/>
</dbReference>
<evidence type="ECO:0000256" key="9">
    <source>
        <dbReference type="ARBA" id="ARBA00023127"/>
    </source>
</evidence>
<dbReference type="Pfam" id="PF00300">
    <property type="entry name" value="His_Phos_1"/>
    <property type="match status" value="1"/>
</dbReference>
<sequence length="443" mass="48812">VILPVPKVCEEEKCDQGVFPLAVNYLDRYLAAVPTKKCYLQLLGTVCLFLASKMKSCQPLSAKKLCLYTDNSITIQELLDWELVVLGKLKWNMAAVTPYDFIEHILCKLPLPEDRVLLIRKHAQTFVVLCATDHNFAMFPPSMIATASICAAACGLQLDQVEDNVCRHGLTELLAKITHIEVDCLKSCQEKIEQLLASSLRESQGVDTPLSEVGLHQAEAAGHYLRDLHFTNVFVSNLQRATQTAEIILRSNRHSSNVEMVLDPLLRERGFGVAEGRHKEDLKNMANAAGQSCRDFTPPGGETLEQVKARFQKFLKSMFQRMLDDHGCDCPSVSFARSPSHAGPPSPVVAGEASDGVISVPAHALVVSHGAFIRVAVRHLVEDLSCGLPAGLKLNQVFSACPNTGICRFIIALRKDESVLQPTTIHCVFINRKDHLASIKDSH</sequence>
<proteinExistence type="inferred from homology"/>
<feature type="domain" description="Cyclin-like" evidence="14">
    <location>
        <begin position="3"/>
        <end position="87"/>
    </location>
</feature>
<feature type="domain" description="Cyclin C-terminal" evidence="15">
    <location>
        <begin position="96"/>
        <end position="226"/>
    </location>
</feature>
<evidence type="ECO:0000256" key="6">
    <source>
        <dbReference type="ARBA" id="ARBA00022618"/>
    </source>
</evidence>
<dbReference type="SUPFAM" id="SSF53254">
    <property type="entry name" value="Phosphoglycerate mutase-like"/>
    <property type="match status" value="1"/>
</dbReference>
<evidence type="ECO:0000256" key="2">
    <source>
        <dbReference type="ARBA" id="ARBA00004496"/>
    </source>
</evidence>
<dbReference type="FunFam" id="1.10.472.10:FF:000003">
    <property type="entry name" value="G1/S-specific cyclin-D2"/>
    <property type="match status" value="1"/>
</dbReference>
<comment type="caution">
    <text evidence="16">The sequence shown here is derived from an EMBL/GenBank/DDBJ whole genome shotgun (WGS) entry which is preliminary data.</text>
</comment>
<keyword evidence="6" id="KW-0132">Cell division</keyword>
<dbReference type="SMART" id="SM01332">
    <property type="entry name" value="Cyclin_C"/>
    <property type="match status" value="1"/>
</dbReference>
<comment type="similarity">
    <text evidence="3">Belongs to the cyclin family. Cyclin D subfamily.</text>
</comment>
<dbReference type="Pfam" id="PF00134">
    <property type="entry name" value="Cyclin_N"/>
    <property type="match status" value="1"/>
</dbReference>
<keyword evidence="5" id="KW-0597">Phosphoprotein</keyword>
<dbReference type="Pfam" id="PF02984">
    <property type="entry name" value="Cyclin_C"/>
    <property type="match status" value="1"/>
</dbReference>
<evidence type="ECO:0000256" key="8">
    <source>
        <dbReference type="ARBA" id="ARBA00022843"/>
    </source>
</evidence>
<dbReference type="Gene3D" id="1.10.472.10">
    <property type="entry name" value="Cyclin-like"/>
    <property type="match status" value="2"/>
</dbReference>
<keyword evidence="9 13" id="KW-0195">Cyclin</keyword>
<dbReference type="AlphaFoldDB" id="A0AAD9DNR6"/>
<feature type="non-terminal residue" evidence="16">
    <location>
        <position position="1"/>
    </location>
</feature>
<dbReference type="InterPro" id="IPR051695">
    <property type="entry name" value="Phosphoglycerate_Mutase"/>
</dbReference>
<gene>
    <name evidence="16" type="ORF">P4O66_015427</name>
</gene>
<evidence type="ECO:0008006" key="18">
    <source>
        <dbReference type="Google" id="ProtNLM"/>
    </source>
</evidence>
<keyword evidence="17" id="KW-1185">Reference proteome</keyword>
<evidence type="ECO:0000313" key="17">
    <source>
        <dbReference type="Proteomes" id="UP001239994"/>
    </source>
</evidence>
<evidence type="ECO:0000256" key="13">
    <source>
        <dbReference type="RuleBase" id="RU000383"/>
    </source>
</evidence>
<dbReference type="GO" id="GO:0005829">
    <property type="term" value="C:cytosol"/>
    <property type="evidence" value="ECO:0007669"/>
    <property type="project" value="TreeGrafter"/>
</dbReference>
<dbReference type="GO" id="GO:0005634">
    <property type="term" value="C:nucleus"/>
    <property type="evidence" value="ECO:0007669"/>
    <property type="project" value="UniProtKB-SubCell"/>
</dbReference>
<dbReference type="SUPFAM" id="SSF47954">
    <property type="entry name" value="Cyclin-like"/>
    <property type="match status" value="2"/>
</dbReference>
<keyword evidence="11" id="KW-0131">Cell cycle</keyword>
<feature type="binding site" evidence="12">
    <location>
        <position position="240"/>
    </location>
    <ligand>
        <name>substrate</name>
    </ligand>
</feature>
<evidence type="ECO:0000256" key="4">
    <source>
        <dbReference type="ARBA" id="ARBA00022490"/>
    </source>
</evidence>
<dbReference type="FunFam" id="1.10.472.10:FF:000012">
    <property type="entry name" value="G1/S-specific cyclin-D1"/>
    <property type="match status" value="1"/>
</dbReference>
<dbReference type="SMART" id="SM00385">
    <property type="entry name" value="CYCLIN"/>
    <property type="match status" value="1"/>
</dbReference>
<dbReference type="InterPro" id="IPR006671">
    <property type="entry name" value="Cyclin_N"/>
</dbReference>
<reference evidence="16" key="1">
    <citation type="submission" date="2023-03" db="EMBL/GenBank/DDBJ databases">
        <title>Electrophorus voltai genome.</title>
        <authorList>
            <person name="Bian C."/>
        </authorList>
    </citation>
    <scope>NUCLEOTIDE SEQUENCE</scope>
    <source>
        <strain evidence="16">CB-2022</strain>
        <tissue evidence="16">Muscle</tissue>
    </source>
</reference>
<evidence type="ECO:0000259" key="15">
    <source>
        <dbReference type="SMART" id="SM01332"/>
    </source>
</evidence>
<evidence type="ECO:0000256" key="11">
    <source>
        <dbReference type="ARBA" id="ARBA00023306"/>
    </source>
</evidence>
<evidence type="ECO:0000259" key="14">
    <source>
        <dbReference type="SMART" id="SM00385"/>
    </source>
</evidence>
<keyword evidence="4" id="KW-0963">Cytoplasm</keyword>
<dbReference type="GO" id="GO:0004331">
    <property type="term" value="F:fructose-2,6-bisphosphate 2-phosphatase activity"/>
    <property type="evidence" value="ECO:0007669"/>
    <property type="project" value="TreeGrafter"/>
</dbReference>
<dbReference type="PANTHER" id="PTHR46517">
    <property type="entry name" value="FRUCTOSE-2,6-BISPHOSPHATASE TIGAR"/>
    <property type="match status" value="1"/>
</dbReference>
<dbReference type="EMBL" id="JAROKS010000022">
    <property type="protein sequence ID" value="KAK1789510.1"/>
    <property type="molecule type" value="Genomic_DNA"/>
</dbReference>
<name>A0AAD9DNR6_9TELE</name>
<dbReference type="InterPro" id="IPR029033">
    <property type="entry name" value="His_PPase_superfam"/>
</dbReference>
<evidence type="ECO:0000313" key="16">
    <source>
        <dbReference type="EMBL" id="KAK1789510.1"/>
    </source>
</evidence>
<dbReference type="Proteomes" id="UP001239994">
    <property type="component" value="Unassembled WGS sequence"/>
</dbReference>
<evidence type="ECO:0000256" key="5">
    <source>
        <dbReference type="ARBA" id="ARBA00022553"/>
    </source>
</evidence>
<protein>
    <recommendedName>
        <fullName evidence="18">Cyclin N-terminal domain-containing protein</fullName>
    </recommendedName>
</protein>
<dbReference type="GO" id="GO:0043456">
    <property type="term" value="P:regulation of pentose-phosphate shunt"/>
    <property type="evidence" value="ECO:0007669"/>
    <property type="project" value="TreeGrafter"/>
</dbReference>
<evidence type="ECO:0000256" key="12">
    <source>
        <dbReference type="PIRSR" id="PIRSR613078-2"/>
    </source>
</evidence>
<comment type="subcellular location">
    <subcellularLocation>
        <location evidence="2">Cytoplasm</location>
    </subcellularLocation>
    <subcellularLocation>
        <location evidence="1">Nucleus</location>
    </subcellularLocation>
</comment>
<evidence type="ECO:0000256" key="10">
    <source>
        <dbReference type="ARBA" id="ARBA00023242"/>
    </source>
</evidence>
<organism evidence="16 17">
    <name type="scientific">Electrophorus voltai</name>
    <dbReference type="NCBI Taxonomy" id="2609070"/>
    <lineage>
        <taxon>Eukaryota</taxon>
        <taxon>Metazoa</taxon>
        <taxon>Chordata</taxon>
        <taxon>Craniata</taxon>
        <taxon>Vertebrata</taxon>
        <taxon>Euteleostomi</taxon>
        <taxon>Actinopterygii</taxon>
        <taxon>Neopterygii</taxon>
        <taxon>Teleostei</taxon>
        <taxon>Ostariophysi</taxon>
        <taxon>Gymnotiformes</taxon>
        <taxon>Gymnotoidei</taxon>
        <taxon>Gymnotidae</taxon>
        <taxon>Electrophorus</taxon>
    </lineage>
</organism>
<evidence type="ECO:0000256" key="3">
    <source>
        <dbReference type="ARBA" id="ARBA00009065"/>
    </source>
</evidence>
<accession>A0AAD9DNR6</accession>
<dbReference type="InterPro" id="IPR013078">
    <property type="entry name" value="His_Pase_superF_clade-1"/>
</dbReference>
<dbReference type="CDD" id="cd07067">
    <property type="entry name" value="HP_PGM_like"/>
    <property type="match status" value="1"/>
</dbReference>
<evidence type="ECO:0000256" key="7">
    <source>
        <dbReference type="ARBA" id="ARBA00022801"/>
    </source>
</evidence>
<keyword evidence="8" id="KW-0832">Ubl conjugation</keyword>
<dbReference type="PANTHER" id="PTHR46517:SF2">
    <property type="entry name" value="FRUCTOSE-2,6-BISPHOSPHATASE TIGAR B"/>
    <property type="match status" value="1"/>
</dbReference>
<dbReference type="GO" id="GO:0051301">
    <property type="term" value="P:cell division"/>
    <property type="evidence" value="ECO:0007669"/>
    <property type="project" value="UniProtKB-KW"/>
</dbReference>
<dbReference type="SMART" id="SM00855">
    <property type="entry name" value="PGAM"/>
    <property type="match status" value="1"/>
</dbReference>
<dbReference type="InterPro" id="IPR036915">
    <property type="entry name" value="Cyclin-like_sf"/>
</dbReference>
<feature type="binding site" evidence="12">
    <location>
        <position position="279"/>
    </location>
    <ligand>
        <name>substrate</name>
    </ligand>
</feature>
<evidence type="ECO:0000256" key="1">
    <source>
        <dbReference type="ARBA" id="ARBA00004123"/>
    </source>
</evidence>